<proteinExistence type="predicted"/>
<dbReference type="Proteomes" id="UP000468735">
    <property type="component" value="Unassembled WGS sequence"/>
</dbReference>
<sequence>MPADQPSVADTVRSLVTQRLNLNGYSQDLRPDDNLWSLGMTSLTCLGLMLSIEDTFEIELPEEALKESTFRSINTISAAVESSRK</sequence>
<dbReference type="OrthoDB" id="3395095at2"/>
<organism evidence="2 3">
    <name type="scientific">Actinomadura rudentiformis</name>
    <dbReference type="NCBI Taxonomy" id="359158"/>
    <lineage>
        <taxon>Bacteria</taxon>
        <taxon>Bacillati</taxon>
        <taxon>Actinomycetota</taxon>
        <taxon>Actinomycetes</taxon>
        <taxon>Streptosporangiales</taxon>
        <taxon>Thermomonosporaceae</taxon>
        <taxon>Actinomadura</taxon>
    </lineage>
</organism>
<protein>
    <submittedName>
        <fullName evidence="2">Acyl carrier protein</fullName>
    </submittedName>
</protein>
<dbReference type="InterPro" id="IPR009081">
    <property type="entry name" value="PP-bd_ACP"/>
</dbReference>
<dbReference type="Pfam" id="PF00550">
    <property type="entry name" value="PP-binding"/>
    <property type="match status" value="1"/>
</dbReference>
<feature type="domain" description="Carrier" evidence="1">
    <location>
        <begin position="6"/>
        <end position="84"/>
    </location>
</feature>
<dbReference type="Gene3D" id="1.10.1200.10">
    <property type="entry name" value="ACP-like"/>
    <property type="match status" value="1"/>
</dbReference>
<dbReference type="AlphaFoldDB" id="A0A6H9YI78"/>
<dbReference type="RefSeq" id="WP_151566014.1">
    <property type="nucleotide sequence ID" value="NZ_WBMT01000018.1"/>
</dbReference>
<evidence type="ECO:0000313" key="2">
    <source>
        <dbReference type="EMBL" id="KAB2343790.1"/>
    </source>
</evidence>
<accession>A0A6H9YI78</accession>
<name>A0A6H9YI78_9ACTN</name>
<dbReference type="SUPFAM" id="SSF47336">
    <property type="entry name" value="ACP-like"/>
    <property type="match status" value="1"/>
</dbReference>
<reference evidence="2 3" key="1">
    <citation type="submission" date="2019-09" db="EMBL/GenBank/DDBJ databases">
        <title>Actinomadura physcomitrii sp. nov., a novel actinomycete isolated from moss [Physcomitrium sphaericum (Ludw) Fuernr].</title>
        <authorList>
            <person name="Zhuang X."/>
            <person name="Liu C."/>
        </authorList>
    </citation>
    <scope>NUCLEOTIDE SEQUENCE [LARGE SCALE GENOMIC DNA]</scope>
    <source>
        <strain evidence="2 3">HMC1</strain>
    </source>
</reference>
<gene>
    <name evidence="2" type="ORF">F8566_34345</name>
</gene>
<comment type="caution">
    <text evidence="2">The sequence shown here is derived from an EMBL/GenBank/DDBJ whole genome shotgun (WGS) entry which is preliminary data.</text>
</comment>
<dbReference type="PROSITE" id="PS50075">
    <property type="entry name" value="CARRIER"/>
    <property type="match status" value="1"/>
</dbReference>
<keyword evidence="3" id="KW-1185">Reference proteome</keyword>
<dbReference type="EMBL" id="WBMT01000018">
    <property type="protein sequence ID" value="KAB2343790.1"/>
    <property type="molecule type" value="Genomic_DNA"/>
</dbReference>
<evidence type="ECO:0000259" key="1">
    <source>
        <dbReference type="PROSITE" id="PS50075"/>
    </source>
</evidence>
<dbReference type="InterPro" id="IPR036736">
    <property type="entry name" value="ACP-like_sf"/>
</dbReference>
<evidence type="ECO:0000313" key="3">
    <source>
        <dbReference type="Proteomes" id="UP000468735"/>
    </source>
</evidence>